<comment type="caution">
    <text evidence="1">The sequence shown here is derived from an EMBL/GenBank/DDBJ whole genome shotgun (WGS) entry which is preliminary data.</text>
</comment>
<dbReference type="EMBL" id="QENQ01000001">
    <property type="protein sequence ID" value="PVX29632.1"/>
    <property type="molecule type" value="Genomic_DNA"/>
</dbReference>
<dbReference type="OrthoDB" id="9809825at2"/>
<sequence>MSFQAYLDNIEAKTGRSPDDFRRYAAEKGWADPSGLRPGVKAGVIVDDLKAQFGLGHGHAMAIVALLKGAKREGDA</sequence>
<dbReference type="Proteomes" id="UP000245890">
    <property type="component" value="Unassembled WGS sequence"/>
</dbReference>
<accession>A0A2U0SE21</accession>
<dbReference type="RefSeq" id="WP_116469066.1">
    <property type="nucleotide sequence ID" value="NZ_QENQ01000001.1"/>
</dbReference>
<dbReference type="AlphaFoldDB" id="A0A2U0SE21"/>
<evidence type="ECO:0000313" key="1">
    <source>
        <dbReference type="EMBL" id="PVX29632.1"/>
    </source>
</evidence>
<dbReference type="Pfam" id="PF14117">
    <property type="entry name" value="DUF4287"/>
    <property type="match status" value="1"/>
</dbReference>
<reference evidence="1 2" key="1">
    <citation type="submission" date="2018-05" db="EMBL/GenBank/DDBJ databases">
        <title>Description of Sphingomonas pokkalii sp nov, isolated from the rhizosphere of saline tolerant pokkali rice and its draft genome analysis.</title>
        <authorList>
            <person name="Menon R."/>
            <person name="Kumari S."/>
            <person name="Rameshkumar N."/>
        </authorList>
    </citation>
    <scope>NUCLEOTIDE SEQUENCE [LARGE SCALE GENOMIC DNA]</scope>
    <source>
        <strain evidence="1 2">L3B27</strain>
    </source>
</reference>
<dbReference type="InterPro" id="IPR025629">
    <property type="entry name" value="DUF4287"/>
</dbReference>
<evidence type="ECO:0000313" key="2">
    <source>
        <dbReference type="Proteomes" id="UP000245890"/>
    </source>
</evidence>
<gene>
    <name evidence="1" type="ORF">DD559_10120</name>
</gene>
<proteinExistence type="predicted"/>
<keyword evidence="2" id="KW-1185">Reference proteome</keyword>
<name>A0A2U0SE21_9SPHN</name>
<organism evidence="1 2">
    <name type="scientific">Sphingomonas pokkalii</name>
    <dbReference type="NCBI Taxonomy" id="2175090"/>
    <lineage>
        <taxon>Bacteria</taxon>
        <taxon>Pseudomonadati</taxon>
        <taxon>Pseudomonadota</taxon>
        <taxon>Alphaproteobacteria</taxon>
        <taxon>Sphingomonadales</taxon>
        <taxon>Sphingomonadaceae</taxon>
        <taxon>Sphingomonas</taxon>
    </lineage>
</organism>
<protein>
    <submittedName>
        <fullName evidence="1">DUF4287 domain-containing protein</fullName>
    </submittedName>
</protein>